<protein>
    <submittedName>
        <fullName evidence="1">19721_t:CDS:1</fullName>
    </submittedName>
</protein>
<dbReference type="Proteomes" id="UP000789901">
    <property type="component" value="Unassembled WGS sequence"/>
</dbReference>
<sequence length="307" mass="36087">QHPNLFEIDKKLTNVLYKETLLKNNLGHLSLTLKDKIKNHDQKILNNIILNSNEKHLSPQETQALIVDYNNIKNKLTNAKRTIKWLNQKIIELSNSQNKSYAIAVAGLGSSISHYAMQSILTILGVTSQFSKPQYKPYHNFEQYIIWYFNGYVYFASLRKEDPSKLTLTKEELRELQIEGFIRHLCNDHKHEQQQLCNTKAIHKRNQNSARQYELEKNELIGFDFSQFKHQIIPENVVAVFNHANTIRVRNKGYDQLKYYYNKNKKSKLYTQFMAQIILDNLVVKVLELLVWEKKQIMGSFARMALL</sequence>
<feature type="non-terminal residue" evidence="1">
    <location>
        <position position="307"/>
    </location>
</feature>
<evidence type="ECO:0000313" key="1">
    <source>
        <dbReference type="EMBL" id="CAG8812265.1"/>
    </source>
</evidence>
<comment type="caution">
    <text evidence="1">The sequence shown here is derived from an EMBL/GenBank/DDBJ whole genome shotgun (WGS) entry which is preliminary data.</text>
</comment>
<feature type="non-terminal residue" evidence="1">
    <location>
        <position position="1"/>
    </location>
</feature>
<proteinExistence type="predicted"/>
<evidence type="ECO:0000313" key="2">
    <source>
        <dbReference type="Proteomes" id="UP000789901"/>
    </source>
</evidence>
<organism evidence="1 2">
    <name type="scientific">Gigaspora margarita</name>
    <dbReference type="NCBI Taxonomy" id="4874"/>
    <lineage>
        <taxon>Eukaryota</taxon>
        <taxon>Fungi</taxon>
        <taxon>Fungi incertae sedis</taxon>
        <taxon>Mucoromycota</taxon>
        <taxon>Glomeromycotina</taxon>
        <taxon>Glomeromycetes</taxon>
        <taxon>Diversisporales</taxon>
        <taxon>Gigasporaceae</taxon>
        <taxon>Gigaspora</taxon>
    </lineage>
</organism>
<gene>
    <name evidence="1" type="ORF">GMARGA_LOCUS25531</name>
</gene>
<dbReference type="EMBL" id="CAJVQB010028388">
    <property type="protein sequence ID" value="CAG8812265.1"/>
    <property type="molecule type" value="Genomic_DNA"/>
</dbReference>
<accession>A0ABN7W260</accession>
<reference evidence="1 2" key="1">
    <citation type="submission" date="2021-06" db="EMBL/GenBank/DDBJ databases">
        <authorList>
            <person name="Kallberg Y."/>
            <person name="Tangrot J."/>
            <person name="Rosling A."/>
        </authorList>
    </citation>
    <scope>NUCLEOTIDE SEQUENCE [LARGE SCALE GENOMIC DNA]</scope>
    <source>
        <strain evidence="1 2">120-4 pot B 10/14</strain>
    </source>
</reference>
<name>A0ABN7W260_GIGMA</name>
<keyword evidence="2" id="KW-1185">Reference proteome</keyword>